<feature type="transmembrane region" description="Helical" evidence="2">
    <location>
        <begin position="240"/>
        <end position="261"/>
    </location>
</feature>
<evidence type="ECO:0008006" key="6">
    <source>
        <dbReference type="Google" id="ProtNLM"/>
    </source>
</evidence>
<dbReference type="EMBL" id="JBFAUK010000008">
    <property type="protein sequence ID" value="MEV5507439.1"/>
    <property type="molecule type" value="Genomic_DNA"/>
</dbReference>
<keyword evidence="3" id="KW-0732">Signal</keyword>
<evidence type="ECO:0000256" key="2">
    <source>
        <dbReference type="SAM" id="Phobius"/>
    </source>
</evidence>
<keyword evidence="2" id="KW-0472">Membrane</keyword>
<organism evidence="4 5">
    <name type="scientific">Streptomyces orinoci</name>
    <name type="common">Streptoverticillium orinoci</name>
    <dbReference type="NCBI Taxonomy" id="67339"/>
    <lineage>
        <taxon>Bacteria</taxon>
        <taxon>Bacillati</taxon>
        <taxon>Actinomycetota</taxon>
        <taxon>Actinomycetes</taxon>
        <taxon>Kitasatosporales</taxon>
        <taxon>Streptomycetaceae</taxon>
        <taxon>Streptomyces</taxon>
    </lineage>
</organism>
<proteinExistence type="predicted"/>
<evidence type="ECO:0000313" key="5">
    <source>
        <dbReference type="Proteomes" id="UP001552594"/>
    </source>
</evidence>
<protein>
    <recommendedName>
        <fullName evidence="6">Gram-positive cocci surface proteins LPxTG domain-containing protein</fullName>
    </recommendedName>
</protein>
<feature type="region of interest" description="Disordered" evidence="1">
    <location>
        <begin position="218"/>
        <end position="241"/>
    </location>
</feature>
<gene>
    <name evidence="4" type="ORF">AB0L16_13285</name>
</gene>
<name>A0ABV3JX57_STRON</name>
<evidence type="ECO:0000256" key="3">
    <source>
        <dbReference type="SAM" id="SignalP"/>
    </source>
</evidence>
<evidence type="ECO:0000256" key="1">
    <source>
        <dbReference type="SAM" id="MobiDB-lite"/>
    </source>
</evidence>
<sequence length="267" mass="27040">MTERTNFRKNASRAAAASALTAALLGVAPMAHAADAIPAPPKPTGLSAAHDAASAPSTINDLADFFAHTAEQNGQAGAAAPGKPHIEGASVPVYTLSPDFVAGKKDVPVAGLDFVATKAVSGDGQAASVWTASTGGKWEVVNIASGDDETRYAAAGNGGTVFHEPQVNAWYVLRGDHVQPLNKDAEKAIGAKGITVKAYQERVHKAYADKLPGSDYAKKGKAGGYAEPTASDNGGSSSSLTAPAAATAGGIAVLGLGMVGVRRLRRR</sequence>
<feature type="chain" id="PRO_5045335795" description="Gram-positive cocci surface proteins LPxTG domain-containing protein" evidence="3">
    <location>
        <begin position="34"/>
        <end position="267"/>
    </location>
</feature>
<comment type="caution">
    <text evidence="4">The sequence shown here is derived from an EMBL/GenBank/DDBJ whole genome shotgun (WGS) entry which is preliminary data.</text>
</comment>
<keyword evidence="2" id="KW-0812">Transmembrane</keyword>
<reference evidence="4 5" key="1">
    <citation type="submission" date="2024-06" db="EMBL/GenBank/DDBJ databases">
        <title>The Natural Products Discovery Center: Release of the First 8490 Sequenced Strains for Exploring Actinobacteria Biosynthetic Diversity.</title>
        <authorList>
            <person name="Kalkreuter E."/>
            <person name="Kautsar S.A."/>
            <person name="Yang D."/>
            <person name="Bader C.D."/>
            <person name="Teijaro C.N."/>
            <person name="Fluegel L."/>
            <person name="Davis C.M."/>
            <person name="Simpson J.R."/>
            <person name="Lauterbach L."/>
            <person name="Steele A.D."/>
            <person name="Gui C."/>
            <person name="Meng S."/>
            <person name="Li G."/>
            <person name="Viehrig K."/>
            <person name="Ye F."/>
            <person name="Su P."/>
            <person name="Kiefer A.F."/>
            <person name="Nichols A."/>
            <person name="Cepeda A.J."/>
            <person name="Yan W."/>
            <person name="Fan B."/>
            <person name="Jiang Y."/>
            <person name="Adhikari A."/>
            <person name="Zheng C.-J."/>
            <person name="Schuster L."/>
            <person name="Cowan T.M."/>
            <person name="Smanski M.J."/>
            <person name="Chevrette M.G."/>
            <person name="De Carvalho L.P.S."/>
            <person name="Shen B."/>
        </authorList>
    </citation>
    <scope>NUCLEOTIDE SEQUENCE [LARGE SCALE GENOMIC DNA]</scope>
    <source>
        <strain evidence="4 5">NPDC052347</strain>
    </source>
</reference>
<keyword evidence="5" id="KW-1185">Reference proteome</keyword>
<keyword evidence="2" id="KW-1133">Transmembrane helix</keyword>
<accession>A0ABV3JX57</accession>
<feature type="signal peptide" evidence="3">
    <location>
        <begin position="1"/>
        <end position="33"/>
    </location>
</feature>
<dbReference type="RefSeq" id="WP_109278223.1">
    <property type="nucleotide sequence ID" value="NZ_JBFAUK010000008.1"/>
</dbReference>
<evidence type="ECO:0000313" key="4">
    <source>
        <dbReference type="EMBL" id="MEV5507439.1"/>
    </source>
</evidence>
<dbReference type="Proteomes" id="UP001552594">
    <property type="component" value="Unassembled WGS sequence"/>
</dbReference>